<evidence type="ECO:0000256" key="4">
    <source>
        <dbReference type="ARBA" id="ARBA00022454"/>
    </source>
</evidence>
<name>A0A6P8HWN8_ACTTE</name>
<dbReference type="PANTHER" id="PTHR16040">
    <property type="entry name" value="AUSTRALIN, ISOFORM A-RELATED"/>
    <property type="match status" value="1"/>
</dbReference>
<gene>
    <name evidence="14" type="primary">LOC116295958</name>
</gene>
<evidence type="ECO:0000256" key="1">
    <source>
        <dbReference type="ARBA" id="ARBA00004123"/>
    </source>
</evidence>
<keyword evidence="5" id="KW-0132">Cell division</keyword>
<proteinExistence type="inferred from homology"/>
<dbReference type="GO" id="GO:0000775">
    <property type="term" value="C:chromosome, centromeric region"/>
    <property type="evidence" value="ECO:0007669"/>
    <property type="project" value="UniProtKB-SubCell"/>
</dbReference>
<evidence type="ECO:0000256" key="3">
    <source>
        <dbReference type="ARBA" id="ARBA00009914"/>
    </source>
</evidence>
<evidence type="ECO:0000256" key="8">
    <source>
        <dbReference type="ARBA" id="ARBA00023306"/>
    </source>
</evidence>
<evidence type="ECO:0000256" key="9">
    <source>
        <dbReference type="ARBA" id="ARBA00023328"/>
    </source>
</evidence>
<dbReference type="GO" id="GO:0005634">
    <property type="term" value="C:nucleus"/>
    <property type="evidence" value="ECO:0007669"/>
    <property type="project" value="UniProtKB-SubCell"/>
</dbReference>
<protein>
    <submittedName>
        <fullName evidence="14">Borealin-like</fullName>
    </submittedName>
</protein>
<dbReference type="GeneID" id="116295958"/>
<evidence type="ECO:0000256" key="6">
    <source>
        <dbReference type="ARBA" id="ARBA00022776"/>
    </source>
</evidence>
<dbReference type="AlphaFoldDB" id="A0A6P8HWN8"/>
<dbReference type="InterPro" id="IPR018867">
    <property type="entry name" value="Cell_div_borealin"/>
</dbReference>
<keyword evidence="13" id="KW-1185">Reference proteome</keyword>
<sequence length="325" mass="36094">MPARRKRTKLQQARRKRPALPEGDLETSMNDEERRQKLEVYLQDFDVQVKSRIIKMRSQANSLNSMIKNAYKLEILKLPPNIRKMKVVDYLAQGGKVNDTALQEASKIVTNMTDAVFQNAPRAPLEDVTNVDSLQTPARSTRKKKAKPAEVTEPASTGRALRSTRKRKNVAMSPSCKAKSKAQKVDDSAMPPPQSTTRTTRSNASKVNNQFVTPAATGRGKLQTLFVTPKFDPRLPVTPALLREPKAGERIMSMSGSPLANSSALAHTPQVFIPIGNGKTFQFSTECHLSPSQAPSLSERARKNVELLQEQLSRLLKVPSQLTKK</sequence>
<keyword evidence="7" id="KW-0539">Nucleus</keyword>
<evidence type="ECO:0000259" key="12">
    <source>
        <dbReference type="Pfam" id="PF10512"/>
    </source>
</evidence>
<organism evidence="13 14">
    <name type="scientific">Actinia tenebrosa</name>
    <name type="common">Australian red waratah sea anemone</name>
    <dbReference type="NCBI Taxonomy" id="6105"/>
    <lineage>
        <taxon>Eukaryota</taxon>
        <taxon>Metazoa</taxon>
        <taxon>Cnidaria</taxon>
        <taxon>Anthozoa</taxon>
        <taxon>Hexacorallia</taxon>
        <taxon>Actiniaria</taxon>
        <taxon>Actiniidae</taxon>
        <taxon>Actinia</taxon>
    </lineage>
</organism>
<dbReference type="GO" id="GO:0051233">
    <property type="term" value="C:spindle midzone"/>
    <property type="evidence" value="ECO:0007669"/>
    <property type="project" value="TreeGrafter"/>
</dbReference>
<dbReference type="GO" id="GO:0032133">
    <property type="term" value="C:chromosome passenger complex"/>
    <property type="evidence" value="ECO:0007669"/>
    <property type="project" value="TreeGrafter"/>
</dbReference>
<comment type="similarity">
    <text evidence="3">Belongs to the borealin family.</text>
</comment>
<feature type="compositionally biased region" description="Basic residues" evidence="10">
    <location>
        <begin position="1"/>
        <end position="18"/>
    </location>
</feature>
<dbReference type="Proteomes" id="UP000515163">
    <property type="component" value="Unplaced"/>
</dbReference>
<dbReference type="OrthoDB" id="6360905at2759"/>
<evidence type="ECO:0000259" key="11">
    <source>
        <dbReference type="Pfam" id="PF10444"/>
    </source>
</evidence>
<dbReference type="RefSeq" id="XP_031559776.1">
    <property type="nucleotide sequence ID" value="XM_031703916.1"/>
</dbReference>
<evidence type="ECO:0000313" key="13">
    <source>
        <dbReference type="Proteomes" id="UP000515163"/>
    </source>
</evidence>
<feature type="region of interest" description="Disordered" evidence="10">
    <location>
        <begin position="132"/>
        <end position="203"/>
    </location>
</feature>
<dbReference type="Pfam" id="PF10444">
    <property type="entry name" value="Nbl1_Borealin_N"/>
    <property type="match status" value="1"/>
</dbReference>
<dbReference type="Pfam" id="PF10512">
    <property type="entry name" value="Borealin"/>
    <property type="match status" value="1"/>
</dbReference>
<reference evidence="14" key="1">
    <citation type="submission" date="2025-08" db="UniProtKB">
        <authorList>
            <consortium name="RefSeq"/>
        </authorList>
    </citation>
    <scope>IDENTIFICATION</scope>
    <source>
        <tissue evidence="14">Tentacle</tissue>
    </source>
</reference>
<dbReference type="GO" id="GO:0000070">
    <property type="term" value="P:mitotic sister chromatid segregation"/>
    <property type="evidence" value="ECO:0007669"/>
    <property type="project" value="TreeGrafter"/>
</dbReference>
<comment type="subcellular location">
    <subcellularLocation>
        <location evidence="2">Chromosome</location>
        <location evidence="2">Centromere</location>
    </subcellularLocation>
    <subcellularLocation>
        <location evidence="1">Nucleus</location>
    </subcellularLocation>
</comment>
<feature type="domain" description="Borealin C-terminal" evidence="12">
    <location>
        <begin position="209"/>
        <end position="317"/>
    </location>
</feature>
<keyword evidence="9" id="KW-0137">Centromere</keyword>
<dbReference type="Gene3D" id="6.10.250.1900">
    <property type="match status" value="1"/>
</dbReference>
<feature type="domain" description="Borealin N-terminal" evidence="11">
    <location>
        <begin position="37"/>
        <end position="93"/>
    </location>
</feature>
<dbReference type="PANTHER" id="PTHR16040:SF7">
    <property type="entry name" value="AUSTRALIN, ISOFORM A-RELATED"/>
    <property type="match status" value="1"/>
</dbReference>
<evidence type="ECO:0000256" key="10">
    <source>
        <dbReference type="SAM" id="MobiDB-lite"/>
    </source>
</evidence>
<feature type="region of interest" description="Disordered" evidence="10">
    <location>
        <begin position="1"/>
        <end position="31"/>
    </location>
</feature>
<evidence type="ECO:0000256" key="2">
    <source>
        <dbReference type="ARBA" id="ARBA00004584"/>
    </source>
</evidence>
<dbReference type="InterPro" id="IPR046466">
    <property type="entry name" value="Borealin_C"/>
</dbReference>
<keyword evidence="4" id="KW-0158">Chromosome</keyword>
<dbReference type="FunCoup" id="A0A6P8HWN8">
    <property type="interactions" value="934"/>
</dbReference>
<dbReference type="GO" id="GO:0051301">
    <property type="term" value="P:cell division"/>
    <property type="evidence" value="ECO:0007669"/>
    <property type="project" value="UniProtKB-KW"/>
</dbReference>
<evidence type="ECO:0000313" key="14">
    <source>
        <dbReference type="RefSeq" id="XP_031559776.1"/>
    </source>
</evidence>
<dbReference type="InParanoid" id="A0A6P8HWN8"/>
<dbReference type="InterPro" id="IPR018851">
    <property type="entry name" value="Borealin_N"/>
</dbReference>
<keyword evidence="6" id="KW-0498">Mitosis</keyword>
<evidence type="ECO:0000256" key="7">
    <source>
        <dbReference type="ARBA" id="ARBA00023242"/>
    </source>
</evidence>
<keyword evidence="8" id="KW-0131">Cell cycle</keyword>
<dbReference type="KEGG" id="aten:116295958"/>
<evidence type="ECO:0000256" key="5">
    <source>
        <dbReference type="ARBA" id="ARBA00022618"/>
    </source>
</evidence>
<accession>A0A6P8HWN8</accession>